<dbReference type="AlphaFoldDB" id="A0A7C9BFB5"/>
<comment type="caution">
    <text evidence="1">The sequence shown here is derived from an EMBL/GenBank/DDBJ whole genome shotgun (WGS) entry which is preliminary data.</text>
</comment>
<dbReference type="EMBL" id="WHLY01000002">
    <property type="protein sequence ID" value="MPR32594.1"/>
    <property type="molecule type" value="Genomic_DNA"/>
</dbReference>
<dbReference type="SUPFAM" id="SSF48613">
    <property type="entry name" value="Heme oxygenase-like"/>
    <property type="match status" value="1"/>
</dbReference>
<organism evidence="1 2">
    <name type="scientific">Salmonirosea aquatica</name>
    <dbReference type="NCBI Taxonomy" id="2654236"/>
    <lineage>
        <taxon>Bacteria</taxon>
        <taxon>Pseudomonadati</taxon>
        <taxon>Bacteroidota</taxon>
        <taxon>Cytophagia</taxon>
        <taxon>Cytophagales</taxon>
        <taxon>Spirosomataceae</taxon>
        <taxon>Salmonirosea</taxon>
    </lineage>
</organism>
<dbReference type="GO" id="GO:0006788">
    <property type="term" value="P:heme oxidation"/>
    <property type="evidence" value="ECO:0007669"/>
    <property type="project" value="InterPro"/>
</dbReference>
<proteinExistence type="predicted"/>
<dbReference type="Pfam" id="PF01126">
    <property type="entry name" value="Heme_oxygenase"/>
    <property type="match status" value="1"/>
</dbReference>
<gene>
    <name evidence="1" type="ORF">GBK04_04325</name>
</gene>
<sequence>MNGPTHAALQETRPGENEFLALLKRSTQYHHQALEATDISRLLMSPSLNVEAYTRILYAFYGAFAPFEAMLLEALKNNRINFSIDFRASLAVEDIRDLTGTFDPSILLCPPPRQQQPSTAKALGTLYVLEGSKLGGKVISRQISKTIGVTPLRGGRFFAGTGGSGTEGWKEFRSQCESHVKLFPLSAEEIIESANDTFCSIQDYFDRFYSATS</sequence>
<dbReference type="Proteomes" id="UP000479293">
    <property type="component" value="Unassembled WGS sequence"/>
</dbReference>
<keyword evidence="2" id="KW-1185">Reference proteome</keyword>
<evidence type="ECO:0008006" key="3">
    <source>
        <dbReference type="Google" id="ProtNLM"/>
    </source>
</evidence>
<dbReference type="InterPro" id="IPR016084">
    <property type="entry name" value="Haem_Oase-like_multi-hlx"/>
</dbReference>
<protein>
    <recommendedName>
        <fullName evidence="3">Heme oxygenase</fullName>
    </recommendedName>
</protein>
<dbReference type="Gene3D" id="1.20.910.10">
    <property type="entry name" value="Heme oxygenase-like"/>
    <property type="match status" value="1"/>
</dbReference>
<evidence type="ECO:0000313" key="2">
    <source>
        <dbReference type="Proteomes" id="UP000479293"/>
    </source>
</evidence>
<reference evidence="1 2" key="1">
    <citation type="submission" date="2019-10" db="EMBL/GenBank/DDBJ databases">
        <title>Draft Genome Sequence of Cytophagaceae sp. SJW1-29.</title>
        <authorList>
            <person name="Choi A."/>
        </authorList>
    </citation>
    <scope>NUCLEOTIDE SEQUENCE [LARGE SCALE GENOMIC DNA]</scope>
    <source>
        <strain evidence="1 2">SJW1-29</strain>
    </source>
</reference>
<evidence type="ECO:0000313" key="1">
    <source>
        <dbReference type="EMBL" id="MPR32594.1"/>
    </source>
</evidence>
<dbReference type="RefSeq" id="WP_152757162.1">
    <property type="nucleotide sequence ID" value="NZ_WHLY01000002.1"/>
</dbReference>
<accession>A0A7C9BFB5</accession>
<dbReference type="GO" id="GO:0004392">
    <property type="term" value="F:heme oxygenase (decyclizing) activity"/>
    <property type="evidence" value="ECO:0007669"/>
    <property type="project" value="InterPro"/>
</dbReference>
<dbReference type="InterPro" id="IPR016053">
    <property type="entry name" value="Haem_Oase-like"/>
</dbReference>
<dbReference type="CDD" id="cd19166">
    <property type="entry name" value="HemeO-bac"/>
    <property type="match status" value="1"/>
</dbReference>
<name>A0A7C9BFB5_9BACT</name>